<evidence type="ECO:0000256" key="3">
    <source>
        <dbReference type="ARBA" id="ARBA00022448"/>
    </source>
</evidence>
<dbReference type="Gene3D" id="1.10.8.10">
    <property type="entry name" value="DNA helicase RuvA subunit, C-terminal domain"/>
    <property type="match status" value="1"/>
</dbReference>
<name>A0AAV8YZV4_9CUCU</name>
<evidence type="ECO:0000256" key="5">
    <source>
        <dbReference type="ARBA" id="ARBA00022737"/>
    </source>
</evidence>
<dbReference type="CDD" id="cd14342">
    <property type="entry name" value="UBA_TAP-C"/>
    <property type="match status" value="1"/>
</dbReference>
<feature type="region of interest" description="Disordered" evidence="9">
    <location>
        <begin position="65"/>
        <end position="96"/>
    </location>
</feature>
<evidence type="ECO:0000256" key="6">
    <source>
        <dbReference type="ARBA" id="ARBA00022816"/>
    </source>
</evidence>
<evidence type="ECO:0000256" key="8">
    <source>
        <dbReference type="ARBA" id="ARBA00023242"/>
    </source>
</evidence>
<dbReference type="InterPro" id="IPR012677">
    <property type="entry name" value="Nucleotide-bd_a/b_plait_sf"/>
</dbReference>
<dbReference type="Pfam" id="PF24048">
    <property type="entry name" value="LRR_NXF1-5"/>
    <property type="match status" value="1"/>
</dbReference>
<dbReference type="SUPFAM" id="SSF52058">
    <property type="entry name" value="L domain-like"/>
    <property type="match status" value="1"/>
</dbReference>
<dbReference type="PANTHER" id="PTHR10662">
    <property type="entry name" value="NUCLEAR RNA EXPORT FACTOR"/>
    <property type="match status" value="1"/>
</dbReference>
<dbReference type="SUPFAM" id="SSF54427">
    <property type="entry name" value="NTF2-like"/>
    <property type="match status" value="1"/>
</dbReference>
<evidence type="ECO:0000256" key="7">
    <source>
        <dbReference type="ARBA" id="ARBA00022884"/>
    </source>
</evidence>
<dbReference type="Pfam" id="PF09162">
    <property type="entry name" value="Tap-RNA_bind"/>
    <property type="match status" value="1"/>
</dbReference>
<dbReference type="FunFam" id="3.10.450.50:FF:000004">
    <property type="entry name" value="Nuclear RNA export factor 1"/>
    <property type="match status" value="1"/>
</dbReference>
<dbReference type="SMART" id="SM00804">
    <property type="entry name" value="TAP_C"/>
    <property type="match status" value="1"/>
</dbReference>
<dbReference type="InterPro" id="IPR005637">
    <property type="entry name" value="TAP_C_dom"/>
</dbReference>
<dbReference type="InterPro" id="IPR030217">
    <property type="entry name" value="NXF_fam"/>
</dbReference>
<dbReference type="GO" id="GO:0003723">
    <property type="term" value="F:RNA binding"/>
    <property type="evidence" value="ECO:0007669"/>
    <property type="project" value="UniProtKB-KW"/>
</dbReference>
<comment type="subcellular location">
    <subcellularLocation>
        <location evidence="1">Nucleus</location>
        <location evidence="1">Nucleoplasm</location>
    </subcellularLocation>
</comment>
<evidence type="ECO:0000256" key="2">
    <source>
        <dbReference type="ARBA" id="ARBA00009285"/>
    </source>
</evidence>
<dbReference type="InterPro" id="IPR015245">
    <property type="entry name" value="Tap_RNA-bd"/>
</dbReference>
<dbReference type="Gene3D" id="3.10.450.50">
    <property type="match status" value="1"/>
</dbReference>
<feature type="domain" description="NTF2" evidence="10">
    <location>
        <begin position="385"/>
        <end position="538"/>
    </location>
</feature>
<reference evidence="12" key="1">
    <citation type="journal article" date="2023" name="Insect Mol. Biol.">
        <title>Genome sequencing provides insights into the evolution of gene families encoding plant cell wall-degrading enzymes in longhorned beetles.</title>
        <authorList>
            <person name="Shin N.R."/>
            <person name="Okamura Y."/>
            <person name="Kirsch R."/>
            <person name="Pauchet Y."/>
        </authorList>
    </citation>
    <scope>NUCLEOTIDE SEQUENCE</scope>
    <source>
        <strain evidence="12">AMC_N1</strain>
    </source>
</reference>
<keyword evidence="3" id="KW-0813">Transport</keyword>
<dbReference type="SUPFAM" id="SSF54928">
    <property type="entry name" value="RNA-binding domain, RBD"/>
    <property type="match status" value="1"/>
</dbReference>
<gene>
    <name evidence="12" type="ORF">NQ318_014000</name>
</gene>
<dbReference type="InterPro" id="IPR057125">
    <property type="entry name" value="NXF1/2/3/5-like_LRR"/>
</dbReference>
<dbReference type="InterPro" id="IPR032675">
    <property type="entry name" value="LRR_dom_sf"/>
</dbReference>
<feature type="domain" description="TAP-C" evidence="11">
    <location>
        <begin position="591"/>
        <end position="645"/>
    </location>
</feature>
<evidence type="ECO:0008006" key="14">
    <source>
        <dbReference type="Google" id="ProtNLM"/>
    </source>
</evidence>
<dbReference type="InterPro" id="IPR035979">
    <property type="entry name" value="RBD_domain_sf"/>
</dbReference>
<dbReference type="InterPro" id="IPR018222">
    <property type="entry name" value="Nuclear_transport_factor_2_euk"/>
</dbReference>
<keyword evidence="13" id="KW-1185">Reference proteome</keyword>
<evidence type="ECO:0000259" key="11">
    <source>
        <dbReference type="PROSITE" id="PS51281"/>
    </source>
</evidence>
<sequence>MPKPHFGNKQTTWVKDDRERDYRINDRIRRVTFKQNRQGGKKEYHGKDWSQAIREHLQDEDVDMGISSASGRNYNKNYNKGKKGRKGSPVPNGRRKLLESPTNWYKISLPHGDKFEKNFLLKVLQEKVAPLPFMPIAWQVFGTTCTFYVDEDKVAEKLRSLDKQIQLPNGFKLFVRVYPGSPNVDMNTELKEKIKLVMAKRYNSATKALDLTKFHADPDLQNYFCALFKPIVFLTVLEIIAENIPELEALNLFDNKISILSFLKKSTKKISNLKILHMGNNKLREMAQLDALQGLPIVDLILDGNPLCDKFKDQATYIRTSACNTWASTAPLIFLSAVRSGKRLPKCIKLDGIDLPPPISFDIAEEHHLPDPQQTFLCNSDGSSIVRQFLEQYFHIFDTDNRQPLLQAYHENAMFSMTMAYPYGYGKDKNVSWLNWYATDNRNLLRLQDPDRRSKLLKQGHLSVVSFLQEMPQTKHDIHSFNVDLTLFTPQMLCLTVAGMFRELKSGHKIPPTRYFFRTLIIVPAGSGFCIANEQLHITNATPDQAREAFKAPPPPPPAQPNMVAPVATTSSPSVPVLPAAPVIPAVPDAAMKQEMVQQMSTHSGMNMEWSMKCLEETQWDFQRASLVFQNLQSAGVIPPEAFVK</sequence>
<dbReference type="Gene3D" id="3.80.10.10">
    <property type="entry name" value="Ribonuclease Inhibitor"/>
    <property type="match status" value="1"/>
</dbReference>
<dbReference type="PROSITE" id="PS51450">
    <property type="entry name" value="LRR"/>
    <property type="match status" value="1"/>
</dbReference>
<dbReference type="Proteomes" id="UP001162162">
    <property type="component" value="Unassembled WGS sequence"/>
</dbReference>
<keyword evidence="6" id="KW-0509">mRNA transport</keyword>
<dbReference type="FunFam" id="3.80.10.10:FF:000384">
    <property type="entry name" value="Nuclear RNA export factor 1"/>
    <property type="match status" value="1"/>
</dbReference>
<evidence type="ECO:0000256" key="4">
    <source>
        <dbReference type="ARBA" id="ARBA00022614"/>
    </source>
</evidence>
<dbReference type="InterPro" id="IPR032710">
    <property type="entry name" value="NTF2-like_dom_sf"/>
</dbReference>
<dbReference type="InterPro" id="IPR001611">
    <property type="entry name" value="Leu-rich_rpt"/>
</dbReference>
<dbReference type="Gene3D" id="3.30.70.330">
    <property type="match status" value="1"/>
</dbReference>
<comment type="similarity">
    <text evidence="2">Belongs to the NXF family.</text>
</comment>
<keyword evidence="7" id="KW-0694">RNA-binding</keyword>
<dbReference type="AlphaFoldDB" id="A0AAV8YZV4"/>
<dbReference type="SUPFAM" id="SSF46934">
    <property type="entry name" value="UBA-like"/>
    <property type="match status" value="1"/>
</dbReference>
<dbReference type="GO" id="GO:0005635">
    <property type="term" value="C:nuclear envelope"/>
    <property type="evidence" value="ECO:0007669"/>
    <property type="project" value="UniProtKB-ARBA"/>
</dbReference>
<dbReference type="EMBL" id="JAPWTK010000028">
    <property type="protein sequence ID" value="KAJ8956646.1"/>
    <property type="molecule type" value="Genomic_DNA"/>
</dbReference>
<dbReference type="GO" id="GO:0005654">
    <property type="term" value="C:nucleoplasm"/>
    <property type="evidence" value="ECO:0007669"/>
    <property type="project" value="UniProtKB-SubCell"/>
</dbReference>
<dbReference type="GO" id="GO:0016973">
    <property type="term" value="P:poly(A)+ mRNA export from nucleus"/>
    <property type="evidence" value="ECO:0007669"/>
    <property type="project" value="TreeGrafter"/>
</dbReference>
<comment type="caution">
    <text evidence="12">The sequence shown here is derived from an EMBL/GenBank/DDBJ whole genome shotgun (WGS) entry which is preliminary data.</text>
</comment>
<evidence type="ECO:0000313" key="13">
    <source>
        <dbReference type="Proteomes" id="UP001162162"/>
    </source>
</evidence>
<dbReference type="InterPro" id="IPR002075">
    <property type="entry name" value="NTF2_dom"/>
</dbReference>
<dbReference type="InterPro" id="IPR009060">
    <property type="entry name" value="UBA-like_sf"/>
</dbReference>
<proteinExistence type="inferred from homology"/>
<evidence type="ECO:0000256" key="9">
    <source>
        <dbReference type="SAM" id="MobiDB-lite"/>
    </source>
</evidence>
<evidence type="ECO:0000259" key="10">
    <source>
        <dbReference type="PROSITE" id="PS50177"/>
    </source>
</evidence>
<organism evidence="12 13">
    <name type="scientific">Aromia moschata</name>
    <dbReference type="NCBI Taxonomy" id="1265417"/>
    <lineage>
        <taxon>Eukaryota</taxon>
        <taxon>Metazoa</taxon>
        <taxon>Ecdysozoa</taxon>
        <taxon>Arthropoda</taxon>
        <taxon>Hexapoda</taxon>
        <taxon>Insecta</taxon>
        <taxon>Pterygota</taxon>
        <taxon>Neoptera</taxon>
        <taxon>Endopterygota</taxon>
        <taxon>Coleoptera</taxon>
        <taxon>Polyphaga</taxon>
        <taxon>Cucujiformia</taxon>
        <taxon>Chrysomeloidea</taxon>
        <taxon>Cerambycidae</taxon>
        <taxon>Cerambycinae</taxon>
        <taxon>Callichromatini</taxon>
        <taxon>Aromia</taxon>
    </lineage>
</organism>
<dbReference type="FunFam" id="1.10.8.10:FF:000018">
    <property type="entry name" value="Nuclear RNA export factor 1"/>
    <property type="match status" value="1"/>
</dbReference>
<evidence type="ECO:0000313" key="12">
    <source>
        <dbReference type="EMBL" id="KAJ8956646.1"/>
    </source>
</evidence>
<dbReference type="Pfam" id="PF22602">
    <property type="entry name" value="NXF_NTF2"/>
    <property type="match status" value="1"/>
</dbReference>
<protein>
    <recommendedName>
        <fullName evidence="14">Nuclear RNA export factor 1</fullName>
    </recommendedName>
</protein>
<dbReference type="GO" id="GO:0005737">
    <property type="term" value="C:cytoplasm"/>
    <property type="evidence" value="ECO:0007669"/>
    <property type="project" value="InterPro"/>
</dbReference>
<keyword evidence="4" id="KW-0433">Leucine-rich repeat</keyword>
<keyword evidence="5" id="KW-0677">Repeat</keyword>
<accession>A0AAV8YZV4</accession>
<dbReference type="PROSITE" id="PS50177">
    <property type="entry name" value="NTF2_DOMAIN"/>
    <property type="match status" value="1"/>
</dbReference>
<dbReference type="Pfam" id="PF03943">
    <property type="entry name" value="TAP_C"/>
    <property type="match status" value="1"/>
</dbReference>
<evidence type="ECO:0000256" key="1">
    <source>
        <dbReference type="ARBA" id="ARBA00004642"/>
    </source>
</evidence>
<dbReference type="PROSITE" id="PS51281">
    <property type="entry name" value="TAP_C"/>
    <property type="match status" value="1"/>
</dbReference>
<keyword evidence="8" id="KW-0539">Nucleus</keyword>
<dbReference type="PANTHER" id="PTHR10662:SF22">
    <property type="entry name" value="NUCLEAR RNA EXPORT FACTOR 1"/>
    <property type="match status" value="1"/>
</dbReference>